<evidence type="ECO:0000313" key="2">
    <source>
        <dbReference type="EMBL" id="OQV17464.1"/>
    </source>
</evidence>
<gene>
    <name evidence="2" type="ORF">BV898_08398</name>
</gene>
<dbReference type="EMBL" id="MTYJ01000060">
    <property type="protein sequence ID" value="OQV17464.1"/>
    <property type="molecule type" value="Genomic_DNA"/>
</dbReference>
<accession>A0A1W0WQI7</accession>
<feature type="chain" id="PRO_5012912883" description="Apple domain-containing protein" evidence="1">
    <location>
        <begin position="27"/>
        <end position="185"/>
    </location>
</feature>
<name>A0A1W0WQI7_HYPEX</name>
<organism evidence="2 3">
    <name type="scientific">Hypsibius exemplaris</name>
    <name type="common">Freshwater tardigrade</name>
    <dbReference type="NCBI Taxonomy" id="2072580"/>
    <lineage>
        <taxon>Eukaryota</taxon>
        <taxon>Metazoa</taxon>
        <taxon>Ecdysozoa</taxon>
        <taxon>Tardigrada</taxon>
        <taxon>Eutardigrada</taxon>
        <taxon>Parachela</taxon>
        <taxon>Hypsibioidea</taxon>
        <taxon>Hypsibiidae</taxon>
        <taxon>Hypsibius</taxon>
    </lineage>
</organism>
<dbReference type="AlphaFoldDB" id="A0A1W0WQI7"/>
<evidence type="ECO:0000256" key="1">
    <source>
        <dbReference type="SAM" id="SignalP"/>
    </source>
</evidence>
<proteinExistence type="predicted"/>
<evidence type="ECO:0000313" key="3">
    <source>
        <dbReference type="Proteomes" id="UP000192578"/>
    </source>
</evidence>
<feature type="signal peptide" evidence="1">
    <location>
        <begin position="1"/>
        <end position="26"/>
    </location>
</feature>
<dbReference type="Proteomes" id="UP000192578">
    <property type="component" value="Unassembled WGS sequence"/>
</dbReference>
<protein>
    <recommendedName>
        <fullName evidence="4">Apple domain-containing protein</fullName>
    </recommendedName>
</protein>
<comment type="caution">
    <text evidence="2">The sequence shown here is derived from an EMBL/GenBank/DDBJ whole genome shotgun (WGS) entry which is preliminary data.</text>
</comment>
<evidence type="ECO:0008006" key="4">
    <source>
        <dbReference type="Google" id="ProtNLM"/>
    </source>
</evidence>
<keyword evidence="3" id="KW-1185">Reference proteome</keyword>
<keyword evidence="1" id="KW-0732">Signal</keyword>
<sequence>MRETSLIGGSMMLILLPCLTISGSAGTMSDIGFYIVKNTAFQTHPTAHGHSQSLGLLGPLTAELCQKFCAVRSNCDFYVHFGGNQTCHHLQTRATRKFHSGVKILAPKTMGFVDFASHAPLHLIGFRNTLTIPTVPSSSECEDLCRFQPNCEAYHTAEDVCILNEFLESSNMLPVIGFKLTGKLL</sequence>
<reference evidence="3" key="1">
    <citation type="submission" date="2017-01" db="EMBL/GenBank/DDBJ databases">
        <title>Comparative genomics of anhydrobiosis in the tardigrade Hypsibius dujardini.</title>
        <authorList>
            <person name="Yoshida Y."/>
            <person name="Koutsovoulos G."/>
            <person name="Laetsch D."/>
            <person name="Stevens L."/>
            <person name="Kumar S."/>
            <person name="Horikawa D."/>
            <person name="Ishino K."/>
            <person name="Komine S."/>
            <person name="Tomita M."/>
            <person name="Blaxter M."/>
            <person name="Arakawa K."/>
        </authorList>
    </citation>
    <scope>NUCLEOTIDE SEQUENCE [LARGE SCALE GENOMIC DNA]</scope>
    <source>
        <strain evidence="3">Z151</strain>
    </source>
</reference>